<feature type="transmembrane region" description="Helical" evidence="1">
    <location>
        <begin position="47"/>
        <end position="64"/>
    </location>
</feature>
<feature type="transmembrane region" description="Helical" evidence="1">
    <location>
        <begin position="215"/>
        <end position="233"/>
    </location>
</feature>
<evidence type="ECO:0000256" key="1">
    <source>
        <dbReference type="SAM" id="Phobius"/>
    </source>
</evidence>
<dbReference type="Proteomes" id="UP001303899">
    <property type="component" value="Unassembled WGS sequence"/>
</dbReference>
<keyword evidence="1" id="KW-0812">Transmembrane</keyword>
<dbReference type="RefSeq" id="WP_323697980.1">
    <property type="nucleotide sequence ID" value="NZ_JAYGIL010000022.1"/>
</dbReference>
<name>A0ABU5S7W1_9BACT</name>
<proteinExistence type="predicted"/>
<reference evidence="2 3" key="1">
    <citation type="submission" date="2023-12" db="EMBL/GenBank/DDBJ databases">
        <title>Novel species of the genus Arcicella isolated from rivers.</title>
        <authorList>
            <person name="Lu H."/>
        </authorList>
    </citation>
    <scope>NUCLEOTIDE SEQUENCE [LARGE SCALE GENOMIC DNA]</scope>
    <source>
        <strain evidence="2 3">DC2W</strain>
    </source>
</reference>
<comment type="caution">
    <text evidence="2">The sequence shown here is derived from an EMBL/GenBank/DDBJ whole genome shotgun (WGS) entry which is preliminary data.</text>
</comment>
<dbReference type="Gene3D" id="2.160.20.10">
    <property type="entry name" value="Single-stranded right-handed beta-helix, Pectin lyase-like"/>
    <property type="match status" value="2"/>
</dbReference>
<feature type="transmembrane region" description="Helical" evidence="1">
    <location>
        <begin position="156"/>
        <end position="172"/>
    </location>
</feature>
<feature type="transmembrane region" description="Helical" evidence="1">
    <location>
        <begin position="105"/>
        <end position="122"/>
    </location>
</feature>
<dbReference type="SUPFAM" id="SSF51126">
    <property type="entry name" value="Pectin lyase-like"/>
    <property type="match status" value="2"/>
</dbReference>
<feature type="transmembrane region" description="Helical" evidence="1">
    <location>
        <begin position="285"/>
        <end position="305"/>
    </location>
</feature>
<dbReference type="InterPro" id="IPR012334">
    <property type="entry name" value="Pectin_lyas_fold"/>
</dbReference>
<gene>
    <name evidence="2" type="ORF">VB776_16645</name>
</gene>
<accession>A0ABU5S7W1</accession>
<dbReference type="EMBL" id="JAYGIL010000022">
    <property type="protein sequence ID" value="MEA5404563.1"/>
    <property type="molecule type" value="Genomic_DNA"/>
</dbReference>
<dbReference type="InterPro" id="IPR011050">
    <property type="entry name" value="Pectin_lyase_fold/virulence"/>
</dbReference>
<feature type="transmembrane region" description="Helical" evidence="1">
    <location>
        <begin position="178"/>
        <end position="194"/>
    </location>
</feature>
<feature type="transmembrane region" description="Helical" evidence="1">
    <location>
        <begin position="239"/>
        <end position="256"/>
    </location>
</feature>
<feature type="transmembrane region" description="Helical" evidence="1">
    <location>
        <begin position="128"/>
        <end position="149"/>
    </location>
</feature>
<feature type="transmembrane region" description="Helical" evidence="1">
    <location>
        <begin position="70"/>
        <end position="93"/>
    </location>
</feature>
<evidence type="ECO:0008006" key="4">
    <source>
        <dbReference type="Google" id="ProtNLM"/>
    </source>
</evidence>
<protein>
    <recommendedName>
        <fullName evidence="4">Pectate lyase superfamily protein domain-containing protein</fullName>
    </recommendedName>
</protein>
<organism evidence="2 3">
    <name type="scientific">Arcicella gelida</name>
    <dbReference type="NCBI Taxonomy" id="2984195"/>
    <lineage>
        <taxon>Bacteria</taxon>
        <taxon>Pseudomonadati</taxon>
        <taxon>Bacteroidota</taxon>
        <taxon>Cytophagia</taxon>
        <taxon>Cytophagales</taxon>
        <taxon>Flectobacillaceae</taxon>
        <taxon>Arcicella</taxon>
    </lineage>
</organism>
<keyword evidence="1" id="KW-0472">Membrane</keyword>
<feature type="transmembrane region" description="Helical" evidence="1">
    <location>
        <begin position="6"/>
        <end position="26"/>
    </location>
</feature>
<sequence length="935" mass="106968">MSFELNSIQLFEVIEIGIASILSFSLGLNINGGDIYKPIYHSINKTYLYFTLLSCFVLTSFLVITNLSEIYFPILLIASFFLNIWPVNGQYLIRKTTLNSYSNLFFLYLLIAFAFIDVFSTSDYKLPAINFVVFVVQTLLIGNLLIWVINRFLYRSLRASMVFLFIVMLIIYKINSDLFLYSNIIATIWFGYNVRNTVFSTAYRKNINYILAKDYLILVATLVCTIVLLPNLIISEYTITILSSFAFCFLLIVVNKKVFVGKYFASVLLSIICLSKSSLPTEDTLFYNQILIFLLILSLSNYVLFTLNKSKFEIYVNKENSVEKESDKSNSKLFVDFIENPIGSRLQDFSFAGFNYKGDVSLTNLKNLREYNVSEFGIKPNLNIDSTRDIQSLVNDIGQKGGGVLFFPAGKYNLNADKHQMNFLEINYSNIILKGEIINASNKTVFVSHNHTLIGSKNPWLSPFLITYGTRLQKTNLFWGLQFKNKKQVKTRSNSLTDPGSDGVIQSPEFATNITCDSYKGDTILKVSDSSTLIDTKCILIGMYNTTEDGNLIKLLLNRDVLPDEWQTAHRAGPEKAPSFQWLVEIDEIIDQNTIRLKQPLRRDIITEFEPEVYCVPMIENVGIQDITFDCKWDGVFRHHGAPIYFSTKQSQIMDYGWNAVNFCRVSHGFMRNVEILNFTNPIYVQDSRNVTIENVNVSGHDGHQGIKLYGHSCDNLMRNITFSNHYADMIGGEGNCYGNVFTEISYVNSENKPVDFDFHGFSEGPFSPPSYTLFDNCHGFRGIKASGTLFNQPACALDNVWWNISSEGFEGSTEIFKHDQYKFKSKIRVNLSAMYRATIYCLQRSLFDFKTFAYAFSLKKEDLIKTGLIREKHFTIFKNSIIIGYRNPNNVTIGGRKHDYSNESVFIENLNKVKSVPVSLYKEQLRLRTENLIL</sequence>
<keyword evidence="1" id="KW-1133">Transmembrane helix</keyword>
<evidence type="ECO:0000313" key="2">
    <source>
        <dbReference type="EMBL" id="MEA5404563.1"/>
    </source>
</evidence>
<keyword evidence="3" id="KW-1185">Reference proteome</keyword>
<evidence type="ECO:0000313" key="3">
    <source>
        <dbReference type="Proteomes" id="UP001303899"/>
    </source>
</evidence>